<accession>A0A6G1ITV2</accession>
<keyword evidence="1" id="KW-0489">Methyltransferase</keyword>
<gene>
    <name evidence="1" type="ORF">K458DRAFT_372298</name>
</gene>
<dbReference type="CDD" id="cd02440">
    <property type="entry name" value="AdoMet_MTases"/>
    <property type="match status" value="1"/>
</dbReference>
<dbReference type="Pfam" id="PF13489">
    <property type="entry name" value="Methyltransf_23"/>
    <property type="match status" value="1"/>
</dbReference>
<keyword evidence="2" id="KW-1185">Reference proteome</keyword>
<dbReference type="SUPFAM" id="SSF53335">
    <property type="entry name" value="S-adenosyl-L-methionine-dependent methyltransferases"/>
    <property type="match status" value="1"/>
</dbReference>
<dbReference type="GO" id="GO:0008168">
    <property type="term" value="F:methyltransferase activity"/>
    <property type="evidence" value="ECO:0007669"/>
    <property type="project" value="UniProtKB-KW"/>
</dbReference>
<dbReference type="OrthoDB" id="417697at2759"/>
<evidence type="ECO:0000313" key="1">
    <source>
        <dbReference type="EMBL" id="KAF2681371.1"/>
    </source>
</evidence>
<dbReference type="PANTHER" id="PTHR43591:SF50">
    <property type="entry name" value="METHYLTRANSFERASE DOMAIN-CONTAINING PROTEIN-RELATED"/>
    <property type="match status" value="1"/>
</dbReference>
<dbReference type="PANTHER" id="PTHR43591">
    <property type="entry name" value="METHYLTRANSFERASE"/>
    <property type="match status" value="1"/>
</dbReference>
<dbReference type="InterPro" id="IPR029063">
    <property type="entry name" value="SAM-dependent_MTases_sf"/>
</dbReference>
<keyword evidence="1" id="KW-0808">Transferase</keyword>
<evidence type="ECO:0000313" key="2">
    <source>
        <dbReference type="Proteomes" id="UP000799291"/>
    </source>
</evidence>
<dbReference type="GO" id="GO:0032259">
    <property type="term" value="P:methylation"/>
    <property type="evidence" value="ECO:0007669"/>
    <property type="project" value="UniProtKB-KW"/>
</dbReference>
<organism evidence="1 2">
    <name type="scientific">Lentithecium fluviatile CBS 122367</name>
    <dbReference type="NCBI Taxonomy" id="1168545"/>
    <lineage>
        <taxon>Eukaryota</taxon>
        <taxon>Fungi</taxon>
        <taxon>Dikarya</taxon>
        <taxon>Ascomycota</taxon>
        <taxon>Pezizomycotina</taxon>
        <taxon>Dothideomycetes</taxon>
        <taxon>Pleosporomycetidae</taxon>
        <taxon>Pleosporales</taxon>
        <taxon>Massarineae</taxon>
        <taxon>Lentitheciaceae</taxon>
        <taxon>Lentithecium</taxon>
    </lineage>
</organism>
<proteinExistence type="predicted"/>
<protein>
    <submittedName>
        <fullName evidence="1">S-adenosyl-L-methionine-dependent methyltransferase</fullName>
    </submittedName>
</protein>
<dbReference type="AlphaFoldDB" id="A0A6G1ITV2"/>
<dbReference type="EMBL" id="MU005592">
    <property type="protein sequence ID" value="KAF2681371.1"/>
    <property type="molecule type" value="Genomic_DNA"/>
</dbReference>
<dbReference type="Proteomes" id="UP000799291">
    <property type="component" value="Unassembled WGS sequence"/>
</dbReference>
<dbReference type="Gene3D" id="3.40.50.150">
    <property type="entry name" value="Vaccinia Virus protein VP39"/>
    <property type="match status" value="1"/>
</dbReference>
<sequence>MAATHKDDEPYWLGRASVEQQRLIKQHHVWTRSIGYLVHPTIAATLPENARIADIGTGTGIWLTELSKVSPPTYQFHGYDISAEQFLPADTLPPNVSLSLGDFKKPFPEELHGTFDFVNIRLIIISMGVGVWESTLRNVLTLLKPGGSIQWTEGNFFVSRGFRGVDPTSTGGHFLTCAQIQLNTTLQKRFGWNFPDWAKLLTEAGLERVEEDVTTAGVYGDWNGGSVCGFEEFGEYKGGGVLG</sequence>
<reference evidence="1" key="1">
    <citation type="journal article" date="2020" name="Stud. Mycol.">
        <title>101 Dothideomycetes genomes: a test case for predicting lifestyles and emergence of pathogens.</title>
        <authorList>
            <person name="Haridas S."/>
            <person name="Albert R."/>
            <person name="Binder M."/>
            <person name="Bloem J."/>
            <person name="Labutti K."/>
            <person name="Salamov A."/>
            <person name="Andreopoulos B."/>
            <person name="Baker S."/>
            <person name="Barry K."/>
            <person name="Bills G."/>
            <person name="Bluhm B."/>
            <person name="Cannon C."/>
            <person name="Castanera R."/>
            <person name="Culley D."/>
            <person name="Daum C."/>
            <person name="Ezra D."/>
            <person name="Gonzalez J."/>
            <person name="Henrissat B."/>
            <person name="Kuo A."/>
            <person name="Liang C."/>
            <person name="Lipzen A."/>
            <person name="Lutzoni F."/>
            <person name="Magnuson J."/>
            <person name="Mondo S."/>
            <person name="Nolan M."/>
            <person name="Ohm R."/>
            <person name="Pangilinan J."/>
            <person name="Park H.-J."/>
            <person name="Ramirez L."/>
            <person name="Alfaro M."/>
            <person name="Sun H."/>
            <person name="Tritt A."/>
            <person name="Yoshinaga Y."/>
            <person name="Zwiers L.-H."/>
            <person name="Turgeon B."/>
            <person name="Goodwin S."/>
            <person name="Spatafora J."/>
            <person name="Crous P."/>
            <person name="Grigoriev I."/>
        </authorList>
    </citation>
    <scope>NUCLEOTIDE SEQUENCE</scope>
    <source>
        <strain evidence="1">CBS 122367</strain>
    </source>
</reference>
<name>A0A6G1ITV2_9PLEO</name>